<feature type="compositionally biased region" description="Polar residues" evidence="1">
    <location>
        <begin position="37"/>
        <end position="62"/>
    </location>
</feature>
<reference evidence="2" key="1">
    <citation type="journal article" date="2021" name="Nat. Commun.">
        <title>Genetic determinants of endophytism in the Arabidopsis root mycobiome.</title>
        <authorList>
            <person name="Mesny F."/>
            <person name="Miyauchi S."/>
            <person name="Thiergart T."/>
            <person name="Pickel B."/>
            <person name="Atanasova L."/>
            <person name="Karlsson M."/>
            <person name="Huettel B."/>
            <person name="Barry K.W."/>
            <person name="Haridas S."/>
            <person name="Chen C."/>
            <person name="Bauer D."/>
            <person name="Andreopoulos W."/>
            <person name="Pangilinan J."/>
            <person name="LaButti K."/>
            <person name="Riley R."/>
            <person name="Lipzen A."/>
            <person name="Clum A."/>
            <person name="Drula E."/>
            <person name="Henrissat B."/>
            <person name="Kohler A."/>
            <person name="Grigoriev I.V."/>
            <person name="Martin F.M."/>
            <person name="Hacquard S."/>
        </authorList>
    </citation>
    <scope>NUCLEOTIDE SEQUENCE</scope>
    <source>
        <strain evidence="2">MPI-CAGE-AT-0023</strain>
    </source>
</reference>
<dbReference type="RefSeq" id="XP_046047460.1">
    <property type="nucleotide sequence ID" value="XM_046190351.1"/>
</dbReference>
<feature type="region of interest" description="Disordered" evidence="1">
    <location>
        <begin position="1"/>
        <end position="142"/>
    </location>
</feature>
<dbReference type="GeneID" id="70220305"/>
<organism evidence="2 3">
    <name type="scientific">Fusarium redolens</name>
    <dbReference type="NCBI Taxonomy" id="48865"/>
    <lineage>
        <taxon>Eukaryota</taxon>
        <taxon>Fungi</taxon>
        <taxon>Dikarya</taxon>
        <taxon>Ascomycota</taxon>
        <taxon>Pezizomycotina</taxon>
        <taxon>Sordariomycetes</taxon>
        <taxon>Hypocreomycetidae</taxon>
        <taxon>Hypocreales</taxon>
        <taxon>Nectriaceae</taxon>
        <taxon>Fusarium</taxon>
        <taxon>Fusarium redolens species complex</taxon>
    </lineage>
</organism>
<keyword evidence="3" id="KW-1185">Reference proteome</keyword>
<evidence type="ECO:0000313" key="2">
    <source>
        <dbReference type="EMBL" id="KAH7244237.1"/>
    </source>
</evidence>
<evidence type="ECO:0000313" key="3">
    <source>
        <dbReference type="Proteomes" id="UP000720189"/>
    </source>
</evidence>
<sequence length="142" mass="15196">MHSRVENKQLKVPSNPKSEDKEETSSPPVEGPDVAPKTTQTPSVPISTSSTGDQAPSTQDEGSSIELEGLEAPPNTRYPSTDLQKGDSDEKVQDNDQSGSGNGDGDGNSNNNEENDSEPHNVAEARTRPSSWPLLKVWLKGN</sequence>
<protein>
    <submittedName>
        <fullName evidence="2">Uncharacterized protein</fullName>
    </submittedName>
</protein>
<comment type="caution">
    <text evidence="2">The sequence shown here is derived from an EMBL/GenBank/DDBJ whole genome shotgun (WGS) entry which is preliminary data.</text>
</comment>
<gene>
    <name evidence="2" type="ORF">BKA55DRAFT_541149</name>
</gene>
<proteinExistence type="predicted"/>
<dbReference type="AlphaFoldDB" id="A0A9P9GU80"/>
<accession>A0A9P9GU80</accession>
<evidence type="ECO:0000256" key="1">
    <source>
        <dbReference type="SAM" id="MobiDB-lite"/>
    </source>
</evidence>
<feature type="compositionally biased region" description="Basic and acidic residues" evidence="1">
    <location>
        <begin position="84"/>
        <end position="94"/>
    </location>
</feature>
<feature type="compositionally biased region" description="Basic and acidic residues" evidence="1">
    <location>
        <begin position="117"/>
        <end position="127"/>
    </location>
</feature>
<dbReference type="OrthoDB" id="10459933at2759"/>
<name>A0A9P9GU80_FUSRE</name>
<dbReference type="Proteomes" id="UP000720189">
    <property type="component" value="Unassembled WGS sequence"/>
</dbReference>
<dbReference type="EMBL" id="JAGMUX010000011">
    <property type="protein sequence ID" value="KAH7244237.1"/>
    <property type="molecule type" value="Genomic_DNA"/>
</dbReference>